<sequence length="1054" mass="118308">MLKINEDTVEQACLQVLQGLGWVYTDGRTVLPDGDNPWRGRLSNVVLHEVLAAEVRRLNPDIPAAVCEAALGDVLRVAGDSLGEQNRRFYDYLCHGVPAVYQADGEQKRDLLRLVDFGDWANNRFDVVNQFSIAGSRGKRRPDIVCFVNGLPLVVFELKNPLREEADLESAFLQLQTYQEEIGDLFVYNQVQVVSDGMAARLGSLTAPFNRFMPWRVVDEKNQSRRVTFENELEALLHGLLQPETLLDYVFSFVMFERGGNGLLQKKIAAYHQFYGVNEAVDSTVAAMGSGNGKIGVVWHTQGSGKSLSMLFYAAKLMRQPVLGNPTIVVVTDRNDLDGQLFATFSGGADLIREMPVQADGREDLRAALAKRGAGGVVFTTIQKFGLAEGESVHPVLNDRHNIVVISDEAHRSQYGFTQKINDKGEYRTGYAKHLRDALPNASFIGFTGTPISLEDKDTREVFGRYVSIYDIHDAVEDGATVPIIYEARQIALQESGDFQQLMREAQMLADEDENSRNFRLREQLMGTQGRLKKLAEDLVGHFEKRTELAEGKAMVVAMSRTICVNLYNEIVKLRPQWHSDDVHQGTVKIMMTGSASDPQEMRPHIYPTQDKKTLEQRFKDPDDPLKMVIVRDMWLTGFDAPCCHTMYIDKPMQGHNLMQAIARVNRVFKNKSRENGGLIVDYVGLTEELQQATRQYTNAGGKSRVKHDIDEIFTKMLEYIDIIQGQMATPVDGKKPDIQTALQLTDPTALLTAIRQAANHILGLDRVLPANSGKDKTPRKSAFLQAVRLAKKGFSLCGALKQAEPYRQELAFYDAVRATLAKAEHIDGKNRPKERQLQLAALLNKAVQSDGVVDLFDLLQQERPDITVLSEEFLEMFRNSDSKDLWVLAAESYLKSEIRTKAATNLAIKKSFEEKLKEAMAKYHNHNLTVFEIITELVEMAKSFQESIRHGEQLGLNPAELAFYHALARNSSAAEIMGDAALLKLAHEITALLRRSVSIDWQYKEAVRAGIRIKVKRILKSFKYPPDCQEEAIDFVLQQAEVIADELSNPENG</sequence>
<dbReference type="GO" id="GO:0005524">
    <property type="term" value="F:ATP binding"/>
    <property type="evidence" value="ECO:0007669"/>
    <property type="project" value="UniProtKB-KW"/>
</dbReference>
<dbReference type="EMBL" id="JAKKDL010000006">
    <property type="protein sequence ID" value="MCF7529863.1"/>
    <property type="molecule type" value="Genomic_DNA"/>
</dbReference>
<dbReference type="Pfam" id="PF22679">
    <property type="entry name" value="T1R_D3-like"/>
    <property type="match status" value="1"/>
</dbReference>
<dbReference type="AlphaFoldDB" id="A0AAW5APL3"/>
<evidence type="ECO:0000259" key="11">
    <source>
        <dbReference type="PROSITE" id="PS51192"/>
    </source>
</evidence>
<dbReference type="InterPro" id="IPR007409">
    <property type="entry name" value="Restrct_endonuc_type1_HsdR_N"/>
</dbReference>
<keyword evidence="9 10" id="KW-0238">DNA-binding</keyword>
<dbReference type="PANTHER" id="PTHR30195">
    <property type="entry name" value="TYPE I SITE-SPECIFIC DEOXYRIBONUCLEASE PROTEIN SUBUNIT M AND R"/>
    <property type="match status" value="1"/>
</dbReference>
<dbReference type="Gene3D" id="3.40.50.300">
    <property type="entry name" value="P-loop containing nucleotide triphosphate hydrolases"/>
    <property type="match status" value="3"/>
</dbReference>
<dbReference type="InterPro" id="IPR004473">
    <property type="entry name" value="Restrct_endonuc_typeI_HsdR"/>
</dbReference>
<dbReference type="InterPro" id="IPR021810">
    <property type="entry name" value="T1RH-like_C"/>
</dbReference>
<evidence type="ECO:0000256" key="9">
    <source>
        <dbReference type="ARBA" id="ARBA00023125"/>
    </source>
</evidence>
<dbReference type="CDD" id="cd18030">
    <property type="entry name" value="DEXHc_RE_I_HsdR"/>
    <property type="match status" value="1"/>
</dbReference>
<dbReference type="CDD" id="cd22332">
    <property type="entry name" value="HsdR_N"/>
    <property type="match status" value="1"/>
</dbReference>
<dbReference type="SUPFAM" id="SSF52540">
    <property type="entry name" value="P-loop containing nucleoside triphosphate hydrolases"/>
    <property type="match status" value="2"/>
</dbReference>
<reference evidence="12" key="1">
    <citation type="submission" date="2022-01" db="EMBL/GenBank/DDBJ databases">
        <title>Neisseria sp. ZJ104.</title>
        <authorList>
            <person name="Yang C."/>
        </authorList>
    </citation>
    <scope>NUCLEOTIDE SEQUENCE</scope>
    <source>
        <strain evidence="12">ZJ104</strain>
    </source>
</reference>
<dbReference type="InterPro" id="IPR014001">
    <property type="entry name" value="Helicase_ATP-bd"/>
</dbReference>
<dbReference type="GO" id="GO:0009307">
    <property type="term" value="P:DNA restriction-modification system"/>
    <property type="evidence" value="ECO:0007669"/>
    <property type="project" value="UniProtKB-KW"/>
</dbReference>
<comment type="subunit">
    <text evidence="10">The type I restriction/modification system is composed of three polypeptides R, M and S.</text>
</comment>
<keyword evidence="5 10" id="KW-0680">Restriction system</keyword>
<comment type="caution">
    <text evidence="12">The sequence shown here is derived from an EMBL/GenBank/DDBJ whole genome shotgun (WGS) entry which is preliminary data.</text>
</comment>
<dbReference type="InterPro" id="IPR051268">
    <property type="entry name" value="Type-I_R_enzyme_R_subunit"/>
</dbReference>
<comment type="function">
    <text evidence="10">Subunit R is required for both nuclease and ATPase activities, but not for modification.</text>
</comment>
<dbReference type="Pfam" id="PF04313">
    <property type="entry name" value="HSDR_N"/>
    <property type="match status" value="1"/>
</dbReference>
<dbReference type="SMART" id="SM00487">
    <property type="entry name" value="DEXDc"/>
    <property type="match status" value="1"/>
</dbReference>
<keyword evidence="3" id="KW-0540">Nuclease</keyword>
<dbReference type="Pfam" id="PF11867">
    <property type="entry name" value="T1RH-like_C"/>
    <property type="match status" value="1"/>
</dbReference>
<keyword evidence="6 12" id="KW-0255">Endonuclease</keyword>
<dbReference type="Proteomes" id="UP001201397">
    <property type="component" value="Unassembled WGS sequence"/>
</dbReference>
<dbReference type="CDD" id="cd18800">
    <property type="entry name" value="SF2_C_EcoR124I-like"/>
    <property type="match status" value="1"/>
</dbReference>
<comment type="similarity">
    <text evidence="2 10">Belongs to the HsdR family.</text>
</comment>
<dbReference type="Gene3D" id="3.90.1570.50">
    <property type="match status" value="1"/>
</dbReference>
<dbReference type="PROSITE" id="PS51192">
    <property type="entry name" value="HELICASE_ATP_BIND_1"/>
    <property type="match status" value="1"/>
</dbReference>
<keyword evidence="7 10" id="KW-0378">Hydrolase</keyword>
<name>A0AAW5APL3_9NEIS</name>
<comment type="catalytic activity">
    <reaction evidence="1 10">
        <text>Endonucleolytic cleavage of DNA to give random double-stranded fragments with terminal 5'-phosphates, ATP is simultaneously hydrolyzed.</text>
        <dbReference type="EC" id="3.1.21.3"/>
    </reaction>
</comment>
<evidence type="ECO:0000256" key="5">
    <source>
        <dbReference type="ARBA" id="ARBA00022747"/>
    </source>
</evidence>
<dbReference type="RefSeq" id="WP_237092821.1">
    <property type="nucleotide sequence ID" value="NZ_JAKKDL010000006.1"/>
</dbReference>
<keyword evidence="8 10" id="KW-0067">ATP-binding</keyword>
<evidence type="ECO:0000256" key="10">
    <source>
        <dbReference type="RuleBase" id="RU364115"/>
    </source>
</evidence>
<dbReference type="InterPro" id="IPR055180">
    <property type="entry name" value="HsdR_RecA-like_helicase_dom_2"/>
</dbReference>
<evidence type="ECO:0000256" key="1">
    <source>
        <dbReference type="ARBA" id="ARBA00000851"/>
    </source>
</evidence>
<feature type="domain" description="Helicase ATP-binding" evidence="11">
    <location>
        <begin position="287"/>
        <end position="469"/>
    </location>
</feature>
<evidence type="ECO:0000256" key="6">
    <source>
        <dbReference type="ARBA" id="ARBA00022759"/>
    </source>
</evidence>
<evidence type="ECO:0000256" key="8">
    <source>
        <dbReference type="ARBA" id="ARBA00022840"/>
    </source>
</evidence>
<evidence type="ECO:0000256" key="2">
    <source>
        <dbReference type="ARBA" id="ARBA00008598"/>
    </source>
</evidence>
<evidence type="ECO:0000313" key="13">
    <source>
        <dbReference type="Proteomes" id="UP001201397"/>
    </source>
</evidence>
<evidence type="ECO:0000256" key="7">
    <source>
        <dbReference type="ARBA" id="ARBA00022801"/>
    </source>
</evidence>
<accession>A0AAW5APL3</accession>
<protein>
    <recommendedName>
        <fullName evidence="10">Type I restriction enzyme endonuclease subunit</fullName>
        <shortName evidence="10">R protein</shortName>
        <ecNumber evidence="10">3.1.21.3</ecNumber>
    </recommendedName>
</protein>
<gene>
    <name evidence="12" type="ORF">L4H06_06460</name>
</gene>
<evidence type="ECO:0000313" key="12">
    <source>
        <dbReference type="EMBL" id="MCF7529863.1"/>
    </source>
</evidence>
<dbReference type="GO" id="GO:0003677">
    <property type="term" value="F:DNA binding"/>
    <property type="evidence" value="ECO:0007669"/>
    <property type="project" value="UniProtKB-KW"/>
</dbReference>
<dbReference type="Pfam" id="PF18766">
    <property type="entry name" value="SWI2_SNF2"/>
    <property type="match status" value="1"/>
</dbReference>
<evidence type="ECO:0000256" key="4">
    <source>
        <dbReference type="ARBA" id="ARBA00022741"/>
    </source>
</evidence>
<dbReference type="PANTHER" id="PTHR30195:SF15">
    <property type="entry name" value="TYPE I RESTRICTION ENZYME HINDI ENDONUCLEASE SUBUNIT"/>
    <property type="match status" value="1"/>
</dbReference>
<dbReference type="NCBIfam" id="TIGR00348">
    <property type="entry name" value="hsdR"/>
    <property type="match status" value="1"/>
</dbReference>
<evidence type="ECO:0000256" key="3">
    <source>
        <dbReference type="ARBA" id="ARBA00022722"/>
    </source>
</evidence>
<dbReference type="InterPro" id="IPR040980">
    <property type="entry name" value="SWI2_SNF2"/>
</dbReference>
<dbReference type="EC" id="3.1.21.3" evidence="10"/>
<dbReference type="GO" id="GO:0009035">
    <property type="term" value="F:type I site-specific deoxyribonuclease activity"/>
    <property type="evidence" value="ECO:0007669"/>
    <property type="project" value="UniProtKB-EC"/>
</dbReference>
<dbReference type="InterPro" id="IPR027417">
    <property type="entry name" value="P-loop_NTPase"/>
</dbReference>
<organism evidence="12 13">
    <name type="scientific">Neisseria lisongii</name>
    <dbReference type="NCBI Taxonomy" id="2912188"/>
    <lineage>
        <taxon>Bacteria</taxon>
        <taxon>Pseudomonadati</taxon>
        <taxon>Pseudomonadota</taxon>
        <taxon>Betaproteobacteria</taxon>
        <taxon>Neisseriales</taxon>
        <taxon>Neisseriaceae</taxon>
        <taxon>Neisseria</taxon>
    </lineage>
</organism>
<keyword evidence="4 10" id="KW-0547">Nucleotide-binding</keyword>
<proteinExistence type="inferred from homology"/>